<reference evidence="2 3" key="1">
    <citation type="submission" date="2021-06" db="EMBL/GenBank/DDBJ databases">
        <title>Caerostris extrusa draft genome.</title>
        <authorList>
            <person name="Kono N."/>
            <person name="Arakawa K."/>
        </authorList>
    </citation>
    <scope>NUCLEOTIDE SEQUENCE [LARGE SCALE GENOMIC DNA]</scope>
</reference>
<evidence type="ECO:0000256" key="1">
    <source>
        <dbReference type="SAM" id="MobiDB-lite"/>
    </source>
</evidence>
<gene>
    <name evidence="2" type="ORF">CEXT_143471</name>
</gene>
<accession>A0AAV4V4I9</accession>
<evidence type="ECO:0000313" key="3">
    <source>
        <dbReference type="Proteomes" id="UP001054945"/>
    </source>
</evidence>
<comment type="caution">
    <text evidence="2">The sequence shown here is derived from an EMBL/GenBank/DDBJ whole genome shotgun (WGS) entry which is preliminary data.</text>
</comment>
<proteinExistence type="predicted"/>
<dbReference type="EMBL" id="BPLR01013928">
    <property type="protein sequence ID" value="GIY64814.1"/>
    <property type="molecule type" value="Genomic_DNA"/>
</dbReference>
<feature type="region of interest" description="Disordered" evidence="1">
    <location>
        <begin position="1"/>
        <end position="33"/>
    </location>
</feature>
<keyword evidence="3" id="KW-1185">Reference proteome</keyword>
<dbReference type="Proteomes" id="UP001054945">
    <property type="component" value="Unassembled WGS sequence"/>
</dbReference>
<evidence type="ECO:0000313" key="2">
    <source>
        <dbReference type="EMBL" id="GIY64814.1"/>
    </source>
</evidence>
<sequence>MPEQPNASKRKTPTSDDEGFQKVMSKKDKSKKR</sequence>
<protein>
    <submittedName>
        <fullName evidence="2">Uncharacterized protein</fullName>
    </submittedName>
</protein>
<organism evidence="2 3">
    <name type="scientific">Caerostris extrusa</name>
    <name type="common">Bark spider</name>
    <name type="synonym">Caerostris bankana</name>
    <dbReference type="NCBI Taxonomy" id="172846"/>
    <lineage>
        <taxon>Eukaryota</taxon>
        <taxon>Metazoa</taxon>
        <taxon>Ecdysozoa</taxon>
        <taxon>Arthropoda</taxon>
        <taxon>Chelicerata</taxon>
        <taxon>Arachnida</taxon>
        <taxon>Araneae</taxon>
        <taxon>Araneomorphae</taxon>
        <taxon>Entelegynae</taxon>
        <taxon>Araneoidea</taxon>
        <taxon>Araneidae</taxon>
        <taxon>Caerostris</taxon>
    </lineage>
</organism>
<name>A0AAV4V4I9_CAEEX</name>
<feature type="non-terminal residue" evidence="2">
    <location>
        <position position="33"/>
    </location>
</feature>
<dbReference type="AlphaFoldDB" id="A0AAV4V4I9"/>